<feature type="domain" description="Plastocyanin-like" evidence="6">
    <location>
        <begin position="421"/>
        <end position="541"/>
    </location>
</feature>
<dbReference type="InterPro" id="IPR011707">
    <property type="entry name" value="Cu-oxidase-like_N"/>
</dbReference>
<dbReference type="Pfam" id="PF07732">
    <property type="entry name" value="Cu-oxidase_3"/>
    <property type="match status" value="1"/>
</dbReference>
<dbReference type="InterPro" id="IPR008972">
    <property type="entry name" value="Cupredoxin"/>
</dbReference>
<evidence type="ECO:0000313" key="9">
    <source>
        <dbReference type="Proteomes" id="UP000800041"/>
    </source>
</evidence>
<evidence type="ECO:0000256" key="2">
    <source>
        <dbReference type="ARBA" id="ARBA00022723"/>
    </source>
</evidence>
<organism evidence="8 9">
    <name type="scientific">Aulographum hederae CBS 113979</name>
    <dbReference type="NCBI Taxonomy" id="1176131"/>
    <lineage>
        <taxon>Eukaryota</taxon>
        <taxon>Fungi</taxon>
        <taxon>Dikarya</taxon>
        <taxon>Ascomycota</taxon>
        <taxon>Pezizomycotina</taxon>
        <taxon>Dothideomycetes</taxon>
        <taxon>Pleosporomycetidae</taxon>
        <taxon>Aulographales</taxon>
        <taxon>Aulographaceae</taxon>
    </lineage>
</organism>
<dbReference type="OrthoDB" id="2121828at2759"/>
<evidence type="ECO:0000256" key="3">
    <source>
        <dbReference type="ARBA" id="ARBA00023002"/>
    </source>
</evidence>
<evidence type="ECO:0000259" key="5">
    <source>
        <dbReference type="Pfam" id="PF00394"/>
    </source>
</evidence>
<dbReference type="EMBL" id="ML977142">
    <property type="protein sequence ID" value="KAF1990475.1"/>
    <property type="molecule type" value="Genomic_DNA"/>
</dbReference>
<dbReference type="CDD" id="cd13857">
    <property type="entry name" value="CuRO_1_Diphenol_Ox"/>
    <property type="match status" value="1"/>
</dbReference>
<dbReference type="GO" id="GO:0005507">
    <property type="term" value="F:copper ion binding"/>
    <property type="evidence" value="ECO:0007669"/>
    <property type="project" value="InterPro"/>
</dbReference>
<gene>
    <name evidence="8" type="ORF">K402DRAFT_324885</name>
</gene>
<dbReference type="Pfam" id="PF00394">
    <property type="entry name" value="Cu-oxidase"/>
    <property type="match status" value="1"/>
</dbReference>
<dbReference type="FunFam" id="2.60.40.420:FF:000071">
    <property type="entry name" value="Conidial pigment biosynthesis oxidase Abr1/brown 1"/>
    <property type="match status" value="1"/>
</dbReference>
<dbReference type="PROSITE" id="PS00079">
    <property type="entry name" value="MULTICOPPER_OXIDASE1"/>
    <property type="match status" value="2"/>
</dbReference>
<evidence type="ECO:0000259" key="6">
    <source>
        <dbReference type="Pfam" id="PF07731"/>
    </source>
</evidence>
<dbReference type="PROSITE" id="PS00080">
    <property type="entry name" value="MULTICOPPER_OXIDASE2"/>
    <property type="match status" value="1"/>
</dbReference>
<dbReference type="PANTHER" id="PTHR11709">
    <property type="entry name" value="MULTI-COPPER OXIDASE"/>
    <property type="match status" value="1"/>
</dbReference>
<feature type="domain" description="Plastocyanin-like" evidence="5">
    <location>
        <begin position="165"/>
        <end position="306"/>
    </location>
</feature>
<feature type="domain" description="Plastocyanin-like" evidence="7">
    <location>
        <begin position="39"/>
        <end position="153"/>
    </location>
</feature>
<accession>A0A6G1HBD9</accession>
<dbReference type="Pfam" id="PF07731">
    <property type="entry name" value="Cu-oxidase_2"/>
    <property type="match status" value="1"/>
</dbReference>
<name>A0A6G1HBD9_9PEZI</name>
<proteinExistence type="inferred from homology"/>
<evidence type="ECO:0000256" key="4">
    <source>
        <dbReference type="ARBA" id="ARBA00023008"/>
    </source>
</evidence>
<keyword evidence="2" id="KW-0479">Metal-binding</keyword>
<evidence type="ECO:0000256" key="1">
    <source>
        <dbReference type="ARBA" id="ARBA00010609"/>
    </source>
</evidence>
<dbReference type="AlphaFoldDB" id="A0A6G1HBD9"/>
<evidence type="ECO:0000259" key="7">
    <source>
        <dbReference type="Pfam" id="PF07732"/>
    </source>
</evidence>
<protein>
    <submittedName>
        <fullName evidence="8">Multicopper oxidase</fullName>
    </submittedName>
</protein>
<keyword evidence="3" id="KW-0560">Oxidoreductase</keyword>
<keyword evidence="9" id="KW-1185">Reference proteome</keyword>
<reference evidence="8" key="1">
    <citation type="journal article" date="2020" name="Stud. Mycol.">
        <title>101 Dothideomycetes genomes: a test case for predicting lifestyles and emergence of pathogens.</title>
        <authorList>
            <person name="Haridas S."/>
            <person name="Albert R."/>
            <person name="Binder M."/>
            <person name="Bloem J."/>
            <person name="Labutti K."/>
            <person name="Salamov A."/>
            <person name="Andreopoulos B."/>
            <person name="Baker S."/>
            <person name="Barry K."/>
            <person name="Bills G."/>
            <person name="Bluhm B."/>
            <person name="Cannon C."/>
            <person name="Castanera R."/>
            <person name="Culley D."/>
            <person name="Daum C."/>
            <person name="Ezra D."/>
            <person name="Gonzalez J."/>
            <person name="Henrissat B."/>
            <person name="Kuo A."/>
            <person name="Liang C."/>
            <person name="Lipzen A."/>
            <person name="Lutzoni F."/>
            <person name="Magnuson J."/>
            <person name="Mondo S."/>
            <person name="Nolan M."/>
            <person name="Ohm R."/>
            <person name="Pangilinan J."/>
            <person name="Park H.-J."/>
            <person name="Ramirez L."/>
            <person name="Alfaro M."/>
            <person name="Sun H."/>
            <person name="Tritt A."/>
            <person name="Yoshinaga Y."/>
            <person name="Zwiers L.-H."/>
            <person name="Turgeon B."/>
            <person name="Goodwin S."/>
            <person name="Spatafora J."/>
            <person name="Crous P."/>
            <person name="Grigoriev I."/>
        </authorList>
    </citation>
    <scope>NUCLEOTIDE SEQUENCE</scope>
    <source>
        <strain evidence="8">CBS 113979</strain>
    </source>
</reference>
<dbReference type="InterPro" id="IPR045087">
    <property type="entry name" value="Cu-oxidase_fam"/>
</dbReference>
<dbReference type="CDD" id="cd13910">
    <property type="entry name" value="CuRO_3_MCO_like_4"/>
    <property type="match status" value="1"/>
</dbReference>
<dbReference type="InterPro" id="IPR011706">
    <property type="entry name" value="Cu-oxidase_C"/>
</dbReference>
<dbReference type="InterPro" id="IPR033138">
    <property type="entry name" value="Cu_oxidase_CS"/>
</dbReference>
<dbReference type="GO" id="GO:0016491">
    <property type="term" value="F:oxidoreductase activity"/>
    <property type="evidence" value="ECO:0007669"/>
    <property type="project" value="UniProtKB-KW"/>
</dbReference>
<dbReference type="Gene3D" id="2.60.40.420">
    <property type="entry name" value="Cupredoxins - blue copper proteins"/>
    <property type="match status" value="3"/>
</dbReference>
<dbReference type="Proteomes" id="UP000800041">
    <property type="component" value="Unassembled WGS sequence"/>
</dbReference>
<keyword evidence="4" id="KW-0186">Copper</keyword>
<dbReference type="InterPro" id="IPR001117">
    <property type="entry name" value="Cu-oxidase_2nd"/>
</dbReference>
<evidence type="ECO:0000313" key="8">
    <source>
        <dbReference type="EMBL" id="KAF1990475.1"/>
    </source>
</evidence>
<dbReference type="InterPro" id="IPR002355">
    <property type="entry name" value="Cu_oxidase_Cu_BS"/>
</dbReference>
<comment type="similarity">
    <text evidence="1">Belongs to the multicopper oxidase family.</text>
</comment>
<dbReference type="PANTHER" id="PTHR11709:SF414">
    <property type="entry name" value="ADR239WP"/>
    <property type="match status" value="1"/>
</dbReference>
<dbReference type="SUPFAM" id="SSF49503">
    <property type="entry name" value="Cupredoxins"/>
    <property type="match status" value="3"/>
</dbReference>
<sequence>MWKKPQGESPIQYGGDYVLDPTWDFDAAPKRREYTWTIEDHDFNPDGVYRPMMLVNRQFPGPLIECNEGDTIVVHVENKAVNATSIHWHGLYQNGTNHMDGTIGITQCPIAPSSSFTYEFKVDGQSGTYWYHSHQGVQTSDGLLGPFVIHSRDERRLQGVKYSTDHVVMLQDHYHDTSSSLLMDYLKPDQENAEPVPDGALINGRAVRNCDDLPDRRCDNSTTIPTIMNLPKNASHRLRIINVGAFAEFQVQIDEQEFAVTEVDGTDVNPAYYHRLNINPAQRYSIVISPDSKSTSSVWLRARMIKHCFAEPNPHMQEEVRGIINFGSNPAGALPSSKNWDEQIELECRDLNTTELHPVVPLAAPPADTLIYLRSNFEIGAWRLSRGFFNTSSFRPSMSSPSLHRVIDGYSHGNESFTNATGSAPFGINSQGFSVATELVYQTTDVKVLDILVDNFDDGNHPLHLHGYKFFVLAQGHGYFNYSNYESLNVLNPLRRDTASVEAFGWTLLRVVLDNPGMWAFHCHVSWHAEAGLLMQFLVDADTVGSWKMPQANVDLCERPGIERGGSPKDEIWYGHFKD</sequence>